<accession>A0A7X0LK11</accession>
<dbReference type="Pfam" id="PF13517">
    <property type="entry name" value="FG-GAP_3"/>
    <property type="match status" value="3"/>
</dbReference>
<dbReference type="PANTHER" id="PTHR16026">
    <property type="entry name" value="CARTILAGE ACIDIC PROTEIN 1"/>
    <property type="match status" value="1"/>
</dbReference>
<feature type="signal peptide" evidence="2">
    <location>
        <begin position="1"/>
        <end position="21"/>
    </location>
</feature>
<feature type="domain" description="ASPIC/UnbV" evidence="3">
    <location>
        <begin position="552"/>
        <end position="616"/>
    </location>
</feature>
<dbReference type="AlphaFoldDB" id="A0A7X0LK11"/>
<gene>
    <name evidence="4" type="ORF">HNQ40_000957</name>
</gene>
<name>A0A7X0LK11_9BACT</name>
<organism evidence="4 5">
    <name type="scientific">Algisphaera agarilytica</name>
    <dbReference type="NCBI Taxonomy" id="1385975"/>
    <lineage>
        <taxon>Bacteria</taxon>
        <taxon>Pseudomonadati</taxon>
        <taxon>Planctomycetota</taxon>
        <taxon>Phycisphaerae</taxon>
        <taxon>Phycisphaerales</taxon>
        <taxon>Phycisphaeraceae</taxon>
        <taxon>Algisphaera</taxon>
    </lineage>
</organism>
<dbReference type="InterPro" id="IPR028994">
    <property type="entry name" value="Integrin_alpha_N"/>
</dbReference>
<proteinExistence type="predicted"/>
<dbReference type="SUPFAM" id="SSF69318">
    <property type="entry name" value="Integrin alpha N-terminal domain"/>
    <property type="match status" value="2"/>
</dbReference>
<feature type="chain" id="PRO_5031280392" description="ASPIC/UnbV domain-containing protein" evidence="2">
    <location>
        <begin position="22"/>
        <end position="623"/>
    </location>
</feature>
<dbReference type="Proteomes" id="UP000541810">
    <property type="component" value="Unassembled WGS sequence"/>
</dbReference>
<dbReference type="InterPro" id="IPR027039">
    <property type="entry name" value="Crtac1"/>
</dbReference>
<dbReference type="EMBL" id="JACHGY010000001">
    <property type="protein sequence ID" value="MBB6429151.1"/>
    <property type="molecule type" value="Genomic_DNA"/>
</dbReference>
<sequence>MKTSTCSLGLIALAFAMPPSAAVAGEEDKAPKFAKSDNITFEDRSRRKWDSALIADLDQNGWEDIIITEHSQRARIYWNDEGQFSEEPQLLVNGDTHGIAAGDYDQDGRIDLVVSRGGGDGSNPRNPVWYHVNRDRTIEGGDEFEHFERARGRAAKLIDTDNNGVLDLVLTAFPLKTQADGADILYTNDGTGQFLQTSRFPQTKWMGFRILTTDFNGDGKVDVFLYGGDDIKVAQGGESHSFIDATDSVLGDLKHTNFVKGLAEIDFDNDGDLDLFVTRAGHPFSEKRCYCGEEHTYYFHFRRAKFDVERIEIDGDMKVENLQMAYPHFDVFSGEAKDLITFDVDRHGHKDFTLTTDQAQGFPEDWSDPGLYLGHTGEGRWRIAGETRAGTSAVVHNVISAPEIILEEDMPALLFENRDGKFVDVTAEFGIDLPEQTTSAAVGDFDNDGWSDIFVVRYGDPTKAQAQVLFMNQKGESFTRVEGHGIVSEELGATGGGAEVFDFDLDGDLDLVYNNEKGRWYLYENHLEAAADRHYLIADIGWSPRKEATPQGAKIVVEAGGHTYTRTVGTTPAAFSHPLNTYQHIGLGPINQIDSATVTWTNGEQQSITIDEVDRIVQFGYHE</sequence>
<evidence type="ECO:0000256" key="1">
    <source>
        <dbReference type="ARBA" id="ARBA00022729"/>
    </source>
</evidence>
<evidence type="ECO:0000256" key="2">
    <source>
        <dbReference type="SAM" id="SignalP"/>
    </source>
</evidence>
<dbReference type="Gene3D" id="2.130.10.130">
    <property type="entry name" value="Integrin alpha, N-terminal"/>
    <property type="match status" value="3"/>
</dbReference>
<keyword evidence="1 2" id="KW-0732">Signal</keyword>
<dbReference type="InterPro" id="IPR013517">
    <property type="entry name" value="FG-GAP"/>
</dbReference>
<dbReference type="RefSeq" id="WP_184676738.1">
    <property type="nucleotide sequence ID" value="NZ_JACHGY010000001.1"/>
</dbReference>
<protein>
    <recommendedName>
        <fullName evidence="3">ASPIC/UnbV domain-containing protein</fullName>
    </recommendedName>
</protein>
<evidence type="ECO:0000259" key="3">
    <source>
        <dbReference type="Pfam" id="PF07593"/>
    </source>
</evidence>
<evidence type="ECO:0000313" key="5">
    <source>
        <dbReference type="Proteomes" id="UP000541810"/>
    </source>
</evidence>
<dbReference type="InterPro" id="IPR011519">
    <property type="entry name" value="UnbV_ASPIC"/>
</dbReference>
<keyword evidence="5" id="KW-1185">Reference proteome</keyword>
<evidence type="ECO:0000313" key="4">
    <source>
        <dbReference type="EMBL" id="MBB6429151.1"/>
    </source>
</evidence>
<reference evidence="4 5" key="1">
    <citation type="submission" date="2020-08" db="EMBL/GenBank/DDBJ databases">
        <title>Genomic Encyclopedia of Type Strains, Phase IV (KMG-IV): sequencing the most valuable type-strain genomes for metagenomic binning, comparative biology and taxonomic classification.</title>
        <authorList>
            <person name="Goeker M."/>
        </authorList>
    </citation>
    <scope>NUCLEOTIDE SEQUENCE [LARGE SCALE GENOMIC DNA]</scope>
    <source>
        <strain evidence="4 5">DSM 103725</strain>
    </source>
</reference>
<dbReference type="Pfam" id="PF07593">
    <property type="entry name" value="UnbV_ASPIC"/>
    <property type="match status" value="1"/>
</dbReference>
<dbReference type="PANTHER" id="PTHR16026:SF0">
    <property type="entry name" value="CARTILAGE ACIDIC PROTEIN 1"/>
    <property type="match status" value="1"/>
</dbReference>
<comment type="caution">
    <text evidence="4">The sequence shown here is derived from an EMBL/GenBank/DDBJ whole genome shotgun (WGS) entry which is preliminary data.</text>
</comment>